<accession>A0AAV2KE18</accession>
<dbReference type="Proteomes" id="UP001497482">
    <property type="component" value="Chromosome 18"/>
</dbReference>
<name>A0AAV2KE18_KNICA</name>
<protein>
    <submittedName>
        <fullName evidence="1">Uncharacterized protein</fullName>
    </submittedName>
</protein>
<organism evidence="1 2">
    <name type="scientific">Knipowitschia caucasica</name>
    <name type="common">Caucasian dwarf goby</name>
    <name type="synonym">Pomatoschistus caucasicus</name>
    <dbReference type="NCBI Taxonomy" id="637954"/>
    <lineage>
        <taxon>Eukaryota</taxon>
        <taxon>Metazoa</taxon>
        <taxon>Chordata</taxon>
        <taxon>Craniata</taxon>
        <taxon>Vertebrata</taxon>
        <taxon>Euteleostomi</taxon>
        <taxon>Actinopterygii</taxon>
        <taxon>Neopterygii</taxon>
        <taxon>Teleostei</taxon>
        <taxon>Neoteleostei</taxon>
        <taxon>Acanthomorphata</taxon>
        <taxon>Gobiaria</taxon>
        <taxon>Gobiiformes</taxon>
        <taxon>Gobioidei</taxon>
        <taxon>Gobiidae</taxon>
        <taxon>Gobiinae</taxon>
        <taxon>Knipowitschia</taxon>
    </lineage>
</organism>
<dbReference type="AlphaFoldDB" id="A0AAV2KE18"/>
<dbReference type="EMBL" id="OZ035840">
    <property type="protein sequence ID" value="CAL1588122.1"/>
    <property type="molecule type" value="Genomic_DNA"/>
</dbReference>
<evidence type="ECO:0000313" key="2">
    <source>
        <dbReference type="Proteomes" id="UP001497482"/>
    </source>
</evidence>
<sequence>MIVRIGMVNLEDEYCGGGGVGGVIGGALGRCQATLWVGGGGRQASRRLGGGSLGWFCCLVFSDMCFCLRPLHHAGFWGLVGRRFAVVGLSRTSDPGVTLPPVLDRKMLTLIG</sequence>
<gene>
    <name evidence="1" type="ORF">KC01_LOCUS17981</name>
</gene>
<proteinExistence type="predicted"/>
<reference evidence="1 2" key="1">
    <citation type="submission" date="2024-04" db="EMBL/GenBank/DDBJ databases">
        <authorList>
            <person name="Waldvogel A.-M."/>
            <person name="Schoenle A."/>
        </authorList>
    </citation>
    <scope>NUCLEOTIDE SEQUENCE [LARGE SCALE GENOMIC DNA]</scope>
</reference>
<evidence type="ECO:0000313" key="1">
    <source>
        <dbReference type="EMBL" id="CAL1588122.1"/>
    </source>
</evidence>
<keyword evidence="2" id="KW-1185">Reference proteome</keyword>